<dbReference type="OrthoDB" id="10001584at2"/>
<evidence type="ECO:0000313" key="2">
    <source>
        <dbReference type="EMBL" id="OAH35454.1"/>
    </source>
</evidence>
<feature type="signal peptide" evidence="1">
    <location>
        <begin position="1"/>
        <end position="19"/>
    </location>
</feature>
<keyword evidence="1" id="KW-0732">Signal</keyword>
<dbReference type="EMBL" id="LSTR01000101">
    <property type="protein sequence ID" value="OAH35454.1"/>
    <property type="molecule type" value="Genomic_DNA"/>
</dbReference>
<reference evidence="2 4" key="1">
    <citation type="submission" date="2016-02" db="EMBL/GenBank/DDBJ databases">
        <authorList>
            <person name="Wen L."/>
            <person name="He K."/>
            <person name="Yang H."/>
        </authorList>
    </citation>
    <scope>NUCLEOTIDE SEQUENCE [LARGE SCALE GENOMIC DNA]</scope>
    <source>
        <strain evidence="2 4">CD09_2</strain>
    </source>
</reference>
<evidence type="ECO:0000313" key="4">
    <source>
        <dbReference type="Proteomes" id="UP000077262"/>
    </source>
</evidence>
<dbReference type="EMBL" id="CP053021">
    <property type="protein sequence ID" value="QJR01010.1"/>
    <property type="molecule type" value="Genomic_DNA"/>
</dbReference>
<accession>A0A177J315</accession>
<dbReference type="Proteomes" id="UP000502611">
    <property type="component" value="Chromosome"/>
</dbReference>
<feature type="chain" id="PRO_5036009573" evidence="1">
    <location>
        <begin position="20"/>
        <end position="81"/>
    </location>
</feature>
<sequence length="81" mass="8962">MEIKKILIALAFVSAPVVAQPPTTIPSEGTDEQDAEYEACKARYVRDGFGNYDQAAAWCYPRIYGSEDSPYPGKDPSIPKY</sequence>
<name>A0A177J315_SPHYA</name>
<gene>
    <name evidence="2" type="ORF">AX777_03275</name>
    <name evidence="3" type="ORF">HH800_01640</name>
</gene>
<evidence type="ECO:0000313" key="5">
    <source>
        <dbReference type="Proteomes" id="UP000502611"/>
    </source>
</evidence>
<organism evidence="2 4">
    <name type="scientific">Sphingobium yanoikuyae</name>
    <name type="common">Sphingomonas yanoikuyae</name>
    <dbReference type="NCBI Taxonomy" id="13690"/>
    <lineage>
        <taxon>Bacteria</taxon>
        <taxon>Pseudomonadati</taxon>
        <taxon>Pseudomonadota</taxon>
        <taxon>Alphaproteobacteria</taxon>
        <taxon>Sphingomonadales</taxon>
        <taxon>Sphingomonadaceae</taxon>
        <taxon>Sphingobium</taxon>
    </lineage>
</organism>
<dbReference type="RefSeq" id="WP_017500414.1">
    <property type="nucleotide sequence ID" value="NZ_CP053021.1"/>
</dbReference>
<evidence type="ECO:0000256" key="1">
    <source>
        <dbReference type="SAM" id="SignalP"/>
    </source>
</evidence>
<evidence type="ECO:0000313" key="3">
    <source>
        <dbReference type="EMBL" id="QJR01010.1"/>
    </source>
</evidence>
<dbReference type="Proteomes" id="UP000077262">
    <property type="component" value="Unassembled WGS sequence"/>
</dbReference>
<dbReference type="AlphaFoldDB" id="A0A177J315"/>
<protein>
    <submittedName>
        <fullName evidence="2">Uncharacterized protein</fullName>
    </submittedName>
</protein>
<reference evidence="3 5" key="2">
    <citation type="submission" date="2020-04" db="EMBL/GenBank/DDBJ databases">
        <title>The Whole Genome Analysis of High salt-tolerant Sphingobium yanoikuyae YC-XJ2 with Aryl organophosphorus flame retardants (aryl-OPFRs)-degrading capacity and characteristics of Related phosphotriesterase.</title>
        <authorList>
            <person name="Li X."/>
        </authorList>
    </citation>
    <scope>NUCLEOTIDE SEQUENCE [LARGE SCALE GENOMIC DNA]</scope>
    <source>
        <strain evidence="3 5">YC-XJ2</strain>
    </source>
</reference>
<proteinExistence type="predicted"/>